<feature type="transmembrane region" description="Helical" evidence="1">
    <location>
        <begin position="131"/>
        <end position="149"/>
    </location>
</feature>
<feature type="transmembrane region" description="Helical" evidence="1">
    <location>
        <begin position="77"/>
        <end position="99"/>
    </location>
</feature>
<feature type="transmembrane region" description="Helical" evidence="1">
    <location>
        <begin position="277"/>
        <end position="297"/>
    </location>
</feature>
<dbReference type="InterPro" id="IPR007427">
    <property type="entry name" value="DUF475"/>
</dbReference>
<feature type="transmembrane region" description="Helical" evidence="1">
    <location>
        <begin position="178"/>
        <end position="198"/>
    </location>
</feature>
<keyword evidence="1" id="KW-0812">Transmembrane</keyword>
<name>A0A172Q0Y5_9CAUD</name>
<gene>
    <name evidence="2" type="ORF">ME3_292</name>
</gene>
<accession>A0A172Q0Y5</accession>
<keyword evidence="1" id="KW-0472">Membrane</keyword>
<evidence type="ECO:0000256" key="1">
    <source>
        <dbReference type="SAM" id="Phobius"/>
    </source>
</evidence>
<feature type="transmembrane region" description="Helical" evidence="1">
    <location>
        <begin position="12"/>
        <end position="31"/>
    </location>
</feature>
<feature type="transmembrane region" description="Helical" evidence="1">
    <location>
        <begin position="309"/>
        <end position="330"/>
    </location>
</feature>
<keyword evidence="1" id="KW-1133">Transmembrane helix</keyword>
<evidence type="ECO:0000313" key="3">
    <source>
        <dbReference type="Proteomes" id="UP000225947"/>
    </source>
</evidence>
<feature type="transmembrane region" description="Helical" evidence="1">
    <location>
        <begin position="38"/>
        <end position="57"/>
    </location>
</feature>
<dbReference type="PANTHER" id="PTHR30238">
    <property type="entry name" value="MEMBRANE BOUND PREDICTED REDOX MODULATOR"/>
    <property type="match status" value="1"/>
</dbReference>
<dbReference type="PANTHER" id="PTHR30238:SF4">
    <property type="entry name" value="SLL1022 PROTEIN"/>
    <property type="match status" value="1"/>
</dbReference>
<reference evidence="3" key="1">
    <citation type="submission" date="2016-03" db="EMBL/GenBank/DDBJ databases">
        <title>Characterization of Acinetobacter baumannii phage vB_AbaM_ME3.</title>
        <authorList>
            <person name="Buttimer C.T.H."/>
            <person name="Elbreki M."/>
            <person name="Coffey A."/>
        </authorList>
    </citation>
    <scope>NUCLEOTIDE SEQUENCE [LARGE SCALE GENOMIC DNA]</scope>
</reference>
<dbReference type="Proteomes" id="UP000225947">
    <property type="component" value="Segment"/>
</dbReference>
<dbReference type="Pfam" id="PF04332">
    <property type="entry name" value="DUF475"/>
    <property type="match status" value="1"/>
</dbReference>
<sequence length="370" mass="40107">MKNIWDNFKLSIIFGLVCLTLAFFWGLNHGVDAGLSQAFNILFITVILAVLEISLSIDNAVYNATVLKHWNPFWQKLFLTVGILVAVFGMRLVFPIVIVSSTTEMSFIESFTLALNSPTEYSKHLLASHTLVASFGGMFLLLVFLNFFFDDEKDVNWLGPLEKVGEVLGKTFGWFTPYMFAFIVLAALIVITMSDAILSSQIFKGGLVGIASYFGVQALGSIIEMFTGDTEEESEANGQVATGTVKAGIGGFLYLELVDASFSVDGVAGAFAVTTDIIVIMLGLAIGAMVVRCLTVYLVKKGTLDTYRYLEHGAMYAIAALALIMLSSPFIHLPEVAVGLISIAFIILAVFSSIRENKKESSSDNGTLAA</sequence>
<feature type="transmembrane region" description="Helical" evidence="1">
    <location>
        <begin position="336"/>
        <end position="354"/>
    </location>
</feature>
<dbReference type="EMBL" id="KU935715">
    <property type="protein sequence ID" value="AND75453.1"/>
    <property type="molecule type" value="Genomic_DNA"/>
</dbReference>
<feature type="transmembrane region" description="Helical" evidence="1">
    <location>
        <begin position="205"/>
        <end position="223"/>
    </location>
</feature>
<proteinExistence type="predicted"/>
<keyword evidence="3" id="KW-1185">Reference proteome</keyword>
<organism evidence="2 3">
    <name type="scientific">Acinetobacter phage vB_AbaM_ME3</name>
    <dbReference type="NCBI Taxonomy" id="1837876"/>
    <lineage>
        <taxon>Viruses</taxon>
        <taxon>Duplodnaviria</taxon>
        <taxon>Heunggongvirae</taxon>
        <taxon>Uroviricota</taxon>
        <taxon>Caudoviricetes</taxon>
        <taxon>Metrivirus</taxon>
        <taxon>Metrivirus ME3</taxon>
    </lineage>
</organism>
<evidence type="ECO:0000313" key="2">
    <source>
        <dbReference type="EMBL" id="AND75453.1"/>
    </source>
</evidence>
<dbReference type="OrthoDB" id="32943at10239"/>
<protein>
    <submittedName>
        <fullName evidence="2">Membrane protein</fullName>
    </submittedName>
</protein>